<organism evidence="11 12">
    <name type="scientific">Mumia zhuanghuii</name>
    <dbReference type="NCBI Taxonomy" id="2585211"/>
    <lineage>
        <taxon>Bacteria</taxon>
        <taxon>Bacillati</taxon>
        <taxon>Actinomycetota</taxon>
        <taxon>Actinomycetes</taxon>
        <taxon>Propionibacteriales</taxon>
        <taxon>Nocardioidaceae</taxon>
        <taxon>Mumia</taxon>
    </lineage>
</organism>
<dbReference type="RefSeq" id="WP_139106051.1">
    <property type="nucleotide sequence ID" value="NZ_VDFR01000062.1"/>
</dbReference>
<dbReference type="Gene3D" id="3.40.50.150">
    <property type="entry name" value="Vaccinia Virus protein VP39"/>
    <property type="match status" value="1"/>
</dbReference>
<dbReference type="SUPFAM" id="SSF53335">
    <property type="entry name" value="S-adenosyl-L-methionine-dependent methyltransferases"/>
    <property type="match status" value="1"/>
</dbReference>
<dbReference type="OrthoDB" id="4035289at2"/>
<evidence type="ECO:0000256" key="6">
    <source>
        <dbReference type="ARBA" id="ARBA00022603"/>
    </source>
</evidence>
<evidence type="ECO:0000256" key="3">
    <source>
        <dbReference type="ARBA" id="ARBA00011890"/>
    </source>
</evidence>
<evidence type="ECO:0000256" key="5">
    <source>
        <dbReference type="ARBA" id="ARBA00022490"/>
    </source>
</evidence>
<dbReference type="GO" id="GO:0030091">
    <property type="term" value="P:protein repair"/>
    <property type="evidence" value="ECO:0007669"/>
    <property type="project" value="UniProtKB-UniRule"/>
</dbReference>
<evidence type="ECO:0000313" key="11">
    <source>
        <dbReference type="EMBL" id="TNC46057.1"/>
    </source>
</evidence>
<accession>A0A5C4ML75</accession>
<dbReference type="EMBL" id="VDFR01000091">
    <property type="protein sequence ID" value="TNC42834.1"/>
    <property type="molecule type" value="Genomic_DNA"/>
</dbReference>
<evidence type="ECO:0000256" key="8">
    <source>
        <dbReference type="ARBA" id="ARBA00022691"/>
    </source>
</evidence>
<keyword evidence="6 11" id="KW-0489">Methyltransferase</keyword>
<comment type="caution">
    <text evidence="11">The sequence shown here is derived from an EMBL/GenBank/DDBJ whole genome shotgun (WGS) entry which is preliminary data.</text>
</comment>
<comment type="subcellular location">
    <subcellularLocation>
        <location evidence="1">Cytoplasm</location>
    </subcellularLocation>
</comment>
<protein>
    <recommendedName>
        <fullName evidence="4 9">Protein-L-isoaspartate O-methyltransferase</fullName>
        <ecNumber evidence="3 9">2.1.1.77</ecNumber>
    </recommendedName>
</protein>
<sequence length="187" mass="20318">MGDPVGEVMRRVRREDFLPEDKLAFADVDEPVPIGWGQTNSQPRTVEAMLRLLDVAPGMRVLDVGAGSGWTTALLAHLVGSSGEVVGVEVVPELRERANRVLERLELGRARIELAGDVLGWPEAAPYDRVLVSAQARSLPTPLVDQLADGGVLVVPVRGRMTRVVSEGGRIRVSEHGAYRFVPLLGW</sequence>
<dbReference type="PANTHER" id="PTHR11579">
    <property type="entry name" value="PROTEIN-L-ISOASPARTATE O-METHYLTRANSFERASE"/>
    <property type="match status" value="1"/>
</dbReference>
<keyword evidence="8" id="KW-0949">S-adenosyl-L-methionine</keyword>
<evidence type="ECO:0000256" key="9">
    <source>
        <dbReference type="NCBIfam" id="TIGR00080"/>
    </source>
</evidence>
<dbReference type="Proteomes" id="UP000306740">
    <property type="component" value="Unassembled WGS sequence"/>
</dbReference>
<evidence type="ECO:0000256" key="1">
    <source>
        <dbReference type="ARBA" id="ARBA00004496"/>
    </source>
</evidence>
<keyword evidence="5" id="KW-0963">Cytoplasm</keyword>
<dbReference type="GO" id="GO:0005737">
    <property type="term" value="C:cytoplasm"/>
    <property type="evidence" value="ECO:0007669"/>
    <property type="project" value="UniProtKB-SubCell"/>
</dbReference>
<dbReference type="PANTHER" id="PTHR11579:SF0">
    <property type="entry name" value="PROTEIN-L-ISOASPARTATE(D-ASPARTATE) O-METHYLTRANSFERASE"/>
    <property type="match status" value="1"/>
</dbReference>
<dbReference type="GO" id="GO:0004719">
    <property type="term" value="F:protein-L-isoaspartate (D-aspartate) O-methyltransferase activity"/>
    <property type="evidence" value="ECO:0007669"/>
    <property type="project" value="UniProtKB-UniRule"/>
</dbReference>
<name>A0A5C4ML75_9ACTN</name>
<evidence type="ECO:0000256" key="2">
    <source>
        <dbReference type="ARBA" id="ARBA00005369"/>
    </source>
</evidence>
<dbReference type="EMBL" id="VDFR01000062">
    <property type="protein sequence ID" value="TNC46057.1"/>
    <property type="molecule type" value="Genomic_DNA"/>
</dbReference>
<dbReference type="Pfam" id="PF01135">
    <property type="entry name" value="PCMT"/>
    <property type="match status" value="1"/>
</dbReference>
<dbReference type="InterPro" id="IPR029063">
    <property type="entry name" value="SAM-dependent_MTases_sf"/>
</dbReference>
<dbReference type="NCBIfam" id="TIGR00080">
    <property type="entry name" value="pimt"/>
    <property type="match status" value="1"/>
</dbReference>
<reference evidence="11 12" key="1">
    <citation type="submission" date="2019-05" db="EMBL/GenBank/DDBJ databases">
        <title>Mumia sp. nov., isolated from the intestinal contents of plateau pika (Ochotona curzoniae) in the Qinghai-Tibet plateau of China.</title>
        <authorList>
            <person name="Tian Z."/>
        </authorList>
    </citation>
    <scope>NUCLEOTIDE SEQUENCE [LARGE SCALE GENOMIC DNA]</scope>
    <source>
        <strain evidence="12">527</strain>
        <strain evidence="11">Z527</strain>
    </source>
</reference>
<dbReference type="AlphaFoldDB" id="A0A5C4ML75"/>
<comment type="similarity">
    <text evidence="2">Belongs to the methyltransferase superfamily. L-isoaspartyl/D-aspartyl protein methyltransferase family.</text>
</comment>
<dbReference type="InterPro" id="IPR000682">
    <property type="entry name" value="PCMT"/>
</dbReference>
<gene>
    <name evidence="11" type="primary">pcm</name>
    <name evidence="11" type="ORF">FHE65_14000</name>
    <name evidence="10" type="ORF">FHE65_20290</name>
</gene>
<evidence type="ECO:0000313" key="10">
    <source>
        <dbReference type="EMBL" id="TNC42834.1"/>
    </source>
</evidence>
<keyword evidence="7 11" id="KW-0808">Transferase</keyword>
<evidence type="ECO:0000313" key="12">
    <source>
        <dbReference type="Proteomes" id="UP000306740"/>
    </source>
</evidence>
<dbReference type="GO" id="GO:0032259">
    <property type="term" value="P:methylation"/>
    <property type="evidence" value="ECO:0007669"/>
    <property type="project" value="UniProtKB-KW"/>
</dbReference>
<evidence type="ECO:0000256" key="4">
    <source>
        <dbReference type="ARBA" id="ARBA00013346"/>
    </source>
</evidence>
<proteinExistence type="inferred from homology"/>
<dbReference type="EC" id="2.1.1.77" evidence="3 9"/>
<evidence type="ECO:0000256" key="7">
    <source>
        <dbReference type="ARBA" id="ARBA00022679"/>
    </source>
</evidence>